<gene>
    <name evidence="1" type="ORF">S06H3_06172</name>
</gene>
<dbReference type="GO" id="GO:0006289">
    <property type="term" value="P:nucleotide-excision repair"/>
    <property type="evidence" value="ECO:0007669"/>
    <property type="project" value="TreeGrafter"/>
</dbReference>
<comment type="caution">
    <text evidence="1">The sequence shown here is derived from an EMBL/GenBank/DDBJ whole genome shotgun (WGS) entry which is preliminary data.</text>
</comment>
<dbReference type="PANTHER" id="PTHR47957">
    <property type="entry name" value="ATP-DEPENDENT HELICASE HRQ1"/>
    <property type="match status" value="1"/>
</dbReference>
<proteinExistence type="predicted"/>
<evidence type="ECO:0000313" key="1">
    <source>
        <dbReference type="EMBL" id="GAH91267.1"/>
    </source>
</evidence>
<dbReference type="GO" id="GO:0036297">
    <property type="term" value="P:interstrand cross-link repair"/>
    <property type="evidence" value="ECO:0007669"/>
    <property type="project" value="TreeGrafter"/>
</dbReference>
<organism evidence="1">
    <name type="scientific">marine sediment metagenome</name>
    <dbReference type="NCBI Taxonomy" id="412755"/>
    <lineage>
        <taxon>unclassified sequences</taxon>
        <taxon>metagenomes</taxon>
        <taxon>ecological metagenomes</taxon>
    </lineage>
</organism>
<dbReference type="AlphaFoldDB" id="X1JBA2"/>
<protein>
    <submittedName>
        <fullName evidence="1">Uncharacterized protein</fullName>
    </submittedName>
</protein>
<accession>X1JBA2</accession>
<feature type="non-terminal residue" evidence="1">
    <location>
        <position position="1"/>
    </location>
</feature>
<reference evidence="1" key="1">
    <citation type="journal article" date="2014" name="Front. Microbiol.">
        <title>High frequency of phylogenetically diverse reductive dehalogenase-homologous genes in deep subseafloor sedimentary metagenomes.</title>
        <authorList>
            <person name="Kawai M."/>
            <person name="Futagami T."/>
            <person name="Toyoda A."/>
            <person name="Takaki Y."/>
            <person name="Nishi S."/>
            <person name="Hori S."/>
            <person name="Arai W."/>
            <person name="Tsubouchi T."/>
            <person name="Morono Y."/>
            <person name="Uchiyama I."/>
            <person name="Ito T."/>
            <person name="Fujiyama A."/>
            <person name="Inagaki F."/>
            <person name="Takami H."/>
        </authorList>
    </citation>
    <scope>NUCLEOTIDE SEQUENCE</scope>
    <source>
        <strain evidence="1">Expedition CK06-06</strain>
    </source>
</reference>
<dbReference type="GO" id="GO:0005634">
    <property type="term" value="C:nucleus"/>
    <property type="evidence" value="ECO:0007669"/>
    <property type="project" value="TreeGrafter"/>
</dbReference>
<dbReference type="PANTHER" id="PTHR47957:SF3">
    <property type="entry name" value="ATP-DEPENDENT HELICASE HRQ1"/>
    <property type="match status" value="1"/>
</dbReference>
<dbReference type="EMBL" id="BARV01002371">
    <property type="protein sequence ID" value="GAH91267.1"/>
    <property type="molecule type" value="Genomic_DNA"/>
</dbReference>
<dbReference type="GO" id="GO:0043138">
    <property type="term" value="F:3'-5' DNA helicase activity"/>
    <property type="evidence" value="ECO:0007669"/>
    <property type="project" value="TreeGrafter"/>
</dbReference>
<sequence>GSPHGGKDFVFWNPPIIDEAKSVRRSANSEASNLFTELISHNIRSLTFVRTRQLTELIYNYTRRKLAEVSSAFSKKIKPYRAGYLPEERRQIEPRWLQ</sequence>
<name>X1JBA2_9ZZZZ</name>